<dbReference type="GO" id="GO:0000917">
    <property type="term" value="P:division septum assembly"/>
    <property type="evidence" value="ECO:0007669"/>
    <property type="project" value="UniProtKB-KW"/>
</dbReference>
<sequence>MAVSAAWTTRVTLPHSPYPETAVEARLRFDSTEPYAVCLVFPPLRAEDEPVEWWFARELLNEGRHAPVGQGDVIVAPGPDATVHVTLRSRTGQAVISIPGDAVTGFLLDSFALIPAGSESEHLDLDAELARLCA</sequence>
<dbReference type="EMBL" id="JNBY01000022">
    <property type="protein sequence ID" value="KDN87658.1"/>
    <property type="molecule type" value="Genomic_DNA"/>
</dbReference>
<keyword evidence="6" id="KW-0131">Cell cycle</keyword>
<accession>A0A066Z1L3</accession>
<name>A0A066Z1L3_9ACTN</name>
<keyword evidence="4" id="KW-0749">Sporulation</keyword>
<dbReference type="AlphaFoldDB" id="A0A066Z1L3"/>
<dbReference type="HOGENOM" id="CLU_126599_0_1_11"/>
<evidence type="ECO:0000313" key="8">
    <source>
        <dbReference type="Proteomes" id="UP000027178"/>
    </source>
</evidence>
<dbReference type="InterPro" id="IPR038658">
    <property type="entry name" value="SsgB_sf"/>
</dbReference>
<dbReference type="Pfam" id="PF04686">
    <property type="entry name" value="SsgA"/>
    <property type="match status" value="1"/>
</dbReference>
<protein>
    <submittedName>
        <fullName evidence="7">Putative sporulation and cell division protein</fullName>
    </submittedName>
</protein>
<dbReference type="InterPro" id="IPR006776">
    <property type="entry name" value="SsgB"/>
</dbReference>
<evidence type="ECO:0000256" key="6">
    <source>
        <dbReference type="ARBA" id="ARBA00023306"/>
    </source>
</evidence>
<keyword evidence="3 7" id="KW-0132">Cell division</keyword>
<proteinExistence type="inferred from homology"/>
<evidence type="ECO:0000256" key="4">
    <source>
        <dbReference type="ARBA" id="ARBA00022969"/>
    </source>
</evidence>
<reference evidence="7 8" key="1">
    <citation type="submission" date="2014-05" db="EMBL/GenBank/DDBJ databases">
        <title>Draft Genome Sequence of Kitasatospora cheerisanensis KCTC 2395.</title>
        <authorList>
            <person name="Nam D.H."/>
        </authorList>
    </citation>
    <scope>NUCLEOTIDE SEQUENCE [LARGE SCALE GENOMIC DNA]</scope>
    <source>
        <strain evidence="7 8">KCTC 2395</strain>
    </source>
</reference>
<keyword evidence="8" id="KW-1185">Reference proteome</keyword>
<dbReference type="PATRIC" id="fig|1348663.4.peg.549"/>
<evidence type="ECO:0000256" key="5">
    <source>
        <dbReference type="ARBA" id="ARBA00023210"/>
    </source>
</evidence>
<dbReference type="Proteomes" id="UP000027178">
    <property type="component" value="Unassembled WGS sequence"/>
</dbReference>
<organism evidence="7 8">
    <name type="scientific">Kitasatospora cheerisanensis KCTC 2395</name>
    <dbReference type="NCBI Taxonomy" id="1348663"/>
    <lineage>
        <taxon>Bacteria</taxon>
        <taxon>Bacillati</taxon>
        <taxon>Actinomycetota</taxon>
        <taxon>Actinomycetes</taxon>
        <taxon>Kitasatosporales</taxon>
        <taxon>Streptomycetaceae</taxon>
        <taxon>Kitasatospora</taxon>
    </lineage>
</organism>
<evidence type="ECO:0000256" key="1">
    <source>
        <dbReference type="ARBA" id="ARBA00004431"/>
    </source>
</evidence>
<comment type="subcellular location">
    <subcellularLocation>
        <location evidence="1">Cell septum</location>
    </subcellularLocation>
</comment>
<comment type="similarity">
    <text evidence="2">Belongs to the SsgA family.</text>
</comment>
<evidence type="ECO:0000256" key="3">
    <source>
        <dbReference type="ARBA" id="ARBA00022618"/>
    </source>
</evidence>
<dbReference type="OrthoDB" id="4219233at2"/>
<keyword evidence="5" id="KW-0717">Septation</keyword>
<gene>
    <name evidence="7" type="ORF">KCH_05790</name>
</gene>
<evidence type="ECO:0000313" key="7">
    <source>
        <dbReference type="EMBL" id="KDN87658.1"/>
    </source>
</evidence>
<dbReference type="RefSeq" id="WP_035858587.1">
    <property type="nucleotide sequence ID" value="NZ_KK853997.1"/>
</dbReference>
<dbReference type="GO" id="GO:0030435">
    <property type="term" value="P:sporulation resulting in formation of a cellular spore"/>
    <property type="evidence" value="ECO:0007669"/>
    <property type="project" value="UniProtKB-KW"/>
</dbReference>
<dbReference type="eggNOG" id="ENOG5031S4Z">
    <property type="taxonomic scope" value="Bacteria"/>
</dbReference>
<dbReference type="GO" id="GO:0030428">
    <property type="term" value="C:cell septum"/>
    <property type="evidence" value="ECO:0007669"/>
    <property type="project" value="UniProtKB-SubCell"/>
</dbReference>
<dbReference type="Gene3D" id="2.30.31.20">
    <property type="entry name" value="Sporulation-specific cell division protein SsgB"/>
    <property type="match status" value="1"/>
</dbReference>
<comment type="caution">
    <text evidence="7">The sequence shown here is derived from an EMBL/GenBank/DDBJ whole genome shotgun (WGS) entry which is preliminary data.</text>
</comment>
<evidence type="ECO:0000256" key="2">
    <source>
        <dbReference type="ARBA" id="ARBA00009323"/>
    </source>
</evidence>